<name>A0A6H0S4J7_9MYCO</name>
<proteinExistence type="predicted"/>
<reference evidence="1 2" key="1">
    <citation type="submission" date="2019-04" db="EMBL/GenBank/DDBJ databases">
        <title>Draft, Whole-Genome Sequence of the Anthracene-degrading Mycobacterium frederiksbergense LB501T, Isolated from a Polycyclic Aromatic Hydrocarbon (PAH)-Contaminated Soil.</title>
        <authorList>
            <person name="Augelletti F."/>
        </authorList>
    </citation>
    <scope>NUCLEOTIDE SEQUENCE [LARGE SCALE GENOMIC DNA]</scope>
    <source>
        <strain evidence="1 2">LB 501T</strain>
    </source>
</reference>
<gene>
    <name evidence="1" type="ORF">EXE63_11065</name>
</gene>
<dbReference type="Proteomes" id="UP000501849">
    <property type="component" value="Chromosome"/>
</dbReference>
<dbReference type="AlphaFoldDB" id="A0A6H0S4J7"/>
<dbReference type="EMBL" id="CP038799">
    <property type="protein sequence ID" value="QIV81369.1"/>
    <property type="molecule type" value="Genomic_DNA"/>
</dbReference>
<keyword evidence="2" id="KW-1185">Reference proteome</keyword>
<protein>
    <submittedName>
        <fullName evidence="1">Uncharacterized protein</fullName>
    </submittedName>
</protein>
<accession>A0A6H0S4J7</accession>
<organism evidence="1 2">
    <name type="scientific">Mycolicibacterium frederiksbergense</name>
    <dbReference type="NCBI Taxonomy" id="117567"/>
    <lineage>
        <taxon>Bacteria</taxon>
        <taxon>Bacillati</taxon>
        <taxon>Actinomycetota</taxon>
        <taxon>Actinomycetes</taxon>
        <taxon>Mycobacteriales</taxon>
        <taxon>Mycobacteriaceae</taxon>
        <taxon>Mycolicibacterium</taxon>
    </lineage>
</organism>
<evidence type="ECO:0000313" key="2">
    <source>
        <dbReference type="Proteomes" id="UP000501849"/>
    </source>
</evidence>
<evidence type="ECO:0000313" key="1">
    <source>
        <dbReference type="EMBL" id="QIV81369.1"/>
    </source>
</evidence>
<dbReference type="KEGG" id="mfre:EXE63_11065"/>
<sequence length="44" mass="5146">MFLRIGDSTCLCGRVQCPRRTAWVCSLPHRPDLALTDRECQRHF</sequence>